<sequence>MSTFSRFNRDVTIKCVTKYVVIDFNCLFNYVNYLFSDVNSVLKCVFNLYDIDRLHRRIINDPTITDTSGWSHTIHHVIECINLFIKFVPNCVVIDVNYPVNYVFQLCIWIGASKPPFYVAGGSCSASPACGADRRVANPMTITNRIPIGFVLPEMAAM</sequence>
<keyword evidence="2" id="KW-1185">Reference proteome</keyword>
<evidence type="ECO:0000313" key="1">
    <source>
        <dbReference type="EMBL" id="WAR11565.1"/>
    </source>
</evidence>
<protein>
    <submittedName>
        <fullName evidence="1">Uncharacterized protein</fullName>
    </submittedName>
</protein>
<proteinExistence type="predicted"/>
<dbReference type="EMBL" id="CP111019">
    <property type="protein sequence ID" value="WAR11565.1"/>
    <property type="molecule type" value="Genomic_DNA"/>
</dbReference>
<accession>A0ABY7ENY9</accession>
<evidence type="ECO:0000313" key="2">
    <source>
        <dbReference type="Proteomes" id="UP001164746"/>
    </source>
</evidence>
<name>A0ABY7ENY9_MYAAR</name>
<reference evidence="1" key="1">
    <citation type="submission" date="2022-11" db="EMBL/GenBank/DDBJ databases">
        <title>Centuries of genome instability and evolution in soft-shell clam transmissible cancer (bioRxiv).</title>
        <authorList>
            <person name="Hart S.F.M."/>
            <person name="Yonemitsu M.A."/>
            <person name="Giersch R.M."/>
            <person name="Beal B.F."/>
            <person name="Arriagada G."/>
            <person name="Davis B.W."/>
            <person name="Ostrander E.A."/>
            <person name="Goff S.P."/>
            <person name="Metzger M.J."/>
        </authorList>
    </citation>
    <scope>NUCLEOTIDE SEQUENCE</scope>
    <source>
        <strain evidence="1">MELC-2E11</strain>
        <tissue evidence="1">Siphon/mantle</tissue>
    </source>
</reference>
<gene>
    <name evidence="1" type="ORF">MAR_025745</name>
</gene>
<dbReference type="Proteomes" id="UP001164746">
    <property type="component" value="Chromosome 8"/>
</dbReference>
<organism evidence="1 2">
    <name type="scientific">Mya arenaria</name>
    <name type="common">Soft-shell clam</name>
    <dbReference type="NCBI Taxonomy" id="6604"/>
    <lineage>
        <taxon>Eukaryota</taxon>
        <taxon>Metazoa</taxon>
        <taxon>Spiralia</taxon>
        <taxon>Lophotrochozoa</taxon>
        <taxon>Mollusca</taxon>
        <taxon>Bivalvia</taxon>
        <taxon>Autobranchia</taxon>
        <taxon>Heteroconchia</taxon>
        <taxon>Euheterodonta</taxon>
        <taxon>Imparidentia</taxon>
        <taxon>Neoheterodontei</taxon>
        <taxon>Myida</taxon>
        <taxon>Myoidea</taxon>
        <taxon>Myidae</taxon>
        <taxon>Mya</taxon>
    </lineage>
</organism>